<dbReference type="PANTHER" id="PTHR11487:SF0">
    <property type="entry name" value="S-ACYL FATTY ACID SYNTHASE THIOESTERASE, MEDIUM CHAIN"/>
    <property type="match status" value="1"/>
</dbReference>
<name>A0A0D1A0Q2_CLOBO</name>
<dbReference type="GO" id="GO:0008610">
    <property type="term" value="P:lipid biosynthetic process"/>
    <property type="evidence" value="ECO:0007669"/>
    <property type="project" value="TreeGrafter"/>
</dbReference>
<dbReference type="Proteomes" id="UP000032250">
    <property type="component" value="Unassembled WGS sequence"/>
</dbReference>
<dbReference type="HOGENOM" id="CLU_1007235_0_0_9"/>
<dbReference type="AlphaFoldDB" id="A0A0D1A0Q2"/>
<dbReference type="PANTHER" id="PTHR11487">
    <property type="entry name" value="THIOESTERASE"/>
    <property type="match status" value="1"/>
</dbReference>
<dbReference type="SUPFAM" id="SSF53474">
    <property type="entry name" value="alpha/beta-Hydrolases"/>
    <property type="match status" value="1"/>
</dbReference>
<accession>A0A0D1A0Q2</accession>
<dbReference type="EMBL" id="JXSU01000007">
    <property type="protein sequence ID" value="KIS24398.1"/>
    <property type="molecule type" value="Genomic_DNA"/>
</dbReference>
<organism evidence="3 4">
    <name type="scientific">Clostridium botulinum B2 450</name>
    <dbReference type="NCBI Taxonomy" id="1379739"/>
    <lineage>
        <taxon>Bacteria</taxon>
        <taxon>Bacillati</taxon>
        <taxon>Bacillota</taxon>
        <taxon>Clostridia</taxon>
        <taxon>Eubacteriales</taxon>
        <taxon>Clostridiaceae</taxon>
        <taxon>Clostridium</taxon>
    </lineage>
</organism>
<evidence type="ECO:0000256" key="1">
    <source>
        <dbReference type="ARBA" id="ARBA00007169"/>
    </source>
</evidence>
<feature type="domain" description="Thioesterase" evidence="2">
    <location>
        <begin position="5"/>
        <end position="277"/>
    </location>
</feature>
<dbReference type="Gene3D" id="3.40.50.1820">
    <property type="entry name" value="alpha/beta hydrolase"/>
    <property type="match status" value="1"/>
</dbReference>
<dbReference type="Pfam" id="PF00975">
    <property type="entry name" value="Thioesterase"/>
    <property type="match status" value="1"/>
</dbReference>
<evidence type="ECO:0000313" key="3">
    <source>
        <dbReference type="EMBL" id="KIS24398.1"/>
    </source>
</evidence>
<protein>
    <submittedName>
        <fullName evidence="3">Bact protein</fullName>
    </submittedName>
</protein>
<reference evidence="3 4" key="1">
    <citation type="submission" date="2014-06" db="EMBL/GenBank/DDBJ databases">
        <title>Genome characterization of distinct group I Clostridium botulinum lineages.</title>
        <authorList>
            <person name="Giordani F."/>
            <person name="Anselmo A."/>
            <person name="Fillo S."/>
            <person name="Palozzi A.M."/>
            <person name="Fortunato A."/>
            <person name="Gentile B."/>
            <person name="Ciammaruconi A."/>
            <person name="Anniballi F."/>
            <person name="De Medici D."/>
            <person name="Lista F."/>
        </authorList>
    </citation>
    <scope>NUCLEOTIDE SEQUENCE [LARGE SCALE GENOMIC DNA]</scope>
    <source>
        <strain evidence="3 4">B2 450</strain>
    </source>
</reference>
<evidence type="ECO:0000313" key="4">
    <source>
        <dbReference type="Proteomes" id="UP000032250"/>
    </source>
</evidence>
<dbReference type="InterPro" id="IPR012223">
    <property type="entry name" value="TEII"/>
</dbReference>
<dbReference type="RefSeq" id="WP_042384607.1">
    <property type="nucleotide sequence ID" value="NZ_JXSU01000007.1"/>
</dbReference>
<comment type="similarity">
    <text evidence="1">Belongs to the thioesterase family.</text>
</comment>
<dbReference type="InterPro" id="IPR001031">
    <property type="entry name" value="Thioesterase"/>
</dbReference>
<dbReference type="InterPro" id="IPR029058">
    <property type="entry name" value="AB_hydrolase_fold"/>
</dbReference>
<comment type="caution">
    <text evidence="3">The sequence shown here is derived from an EMBL/GenBank/DDBJ whole genome shotgun (WGS) entry which is preliminary data.</text>
</comment>
<dbReference type="OrthoDB" id="2213423at2"/>
<dbReference type="PATRIC" id="fig|1379739.3.peg.2930"/>
<evidence type="ECO:0000259" key="2">
    <source>
        <dbReference type="Pfam" id="PF00975"/>
    </source>
</evidence>
<sequence>MSIVRLFTLPGAGSSSIMYYKWIPIIGKQIRLSPLEIPGRGIKERDKKAVSRRNLIDLLFEDVKLKLKNNEEYMILGNSSSSIIAIDLCRLIEMHEFKKPKHIFIAVEPPPDILKNRKKMLEDPKRKNFVKSVFEKYFLDDLITKEELDKLLSVFLNIVYNNIEKFLDFSVEDMYREIYGDIKLIKGKKYKALEFVLEHIKLFIEDEKITLEDEISLLPINVDLTVFGATNDEIASELELMKWKKYTCAKFELYMVEGDHLILFNNNETVLQKIQEKAETILKKFEVNYEIKD</sequence>
<gene>
    <name evidence="3" type="ORF">N495_12725</name>
</gene>
<proteinExistence type="inferred from homology"/>